<evidence type="ECO:0000313" key="1">
    <source>
        <dbReference type="EMBL" id="VDO95330.1"/>
    </source>
</evidence>
<organism evidence="1 2">
    <name type="scientific">Schistosoma mattheei</name>
    <dbReference type="NCBI Taxonomy" id="31246"/>
    <lineage>
        <taxon>Eukaryota</taxon>
        <taxon>Metazoa</taxon>
        <taxon>Spiralia</taxon>
        <taxon>Lophotrochozoa</taxon>
        <taxon>Platyhelminthes</taxon>
        <taxon>Trematoda</taxon>
        <taxon>Digenea</taxon>
        <taxon>Strigeidida</taxon>
        <taxon>Schistosomatoidea</taxon>
        <taxon>Schistosomatidae</taxon>
        <taxon>Schistosoma</taxon>
    </lineage>
</organism>
<gene>
    <name evidence="1" type="ORF">SMTD_LOCUS3430</name>
</gene>
<sequence length="50" mass="5609">MIITSSATNNRVVATMSSICLICLLIILNRLVYIILSRNIQVIFEESLVI</sequence>
<dbReference type="EMBL" id="UZAL01006183">
    <property type="protein sequence ID" value="VDO95330.1"/>
    <property type="molecule type" value="Genomic_DNA"/>
</dbReference>
<dbReference type="AlphaFoldDB" id="A0A183NMU4"/>
<protein>
    <submittedName>
        <fullName evidence="1">Uncharacterized protein</fullName>
    </submittedName>
</protein>
<keyword evidence="2" id="KW-1185">Reference proteome</keyword>
<name>A0A183NMU4_9TREM</name>
<evidence type="ECO:0000313" key="2">
    <source>
        <dbReference type="Proteomes" id="UP000269396"/>
    </source>
</evidence>
<accession>A0A183NMU4</accession>
<dbReference type="Proteomes" id="UP000269396">
    <property type="component" value="Unassembled WGS sequence"/>
</dbReference>
<reference evidence="1 2" key="1">
    <citation type="submission" date="2018-11" db="EMBL/GenBank/DDBJ databases">
        <authorList>
            <consortium name="Pathogen Informatics"/>
        </authorList>
    </citation>
    <scope>NUCLEOTIDE SEQUENCE [LARGE SCALE GENOMIC DNA]</scope>
    <source>
        <strain>Denwood</strain>
        <strain evidence="2">Zambia</strain>
    </source>
</reference>
<proteinExistence type="predicted"/>